<feature type="transmembrane region" description="Helical" evidence="2">
    <location>
        <begin position="251"/>
        <end position="271"/>
    </location>
</feature>
<reference evidence="4 5" key="1">
    <citation type="submission" date="2024-02" db="EMBL/GenBank/DDBJ databases">
        <title>Janibacter sp. nov., isolated from gut of marine sandworm.</title>
        <authorList>
            <person name="Kim B."/>
            <person name="Jun M.O."/>
            <person name="Shin N.-R."/>
        </authorList>
    </citation>
    <scope>NUCLEOTIDE SEQUENCE [LARGE SCALE GENOMIC DNA]</scope>
    <source>
        <strain evidence="4 5">A1S7</strain>
    </source>
</reference>
<feature type="chain" id="PRO_5047157194" description="LPXTG cell wall anchor domain-containing protein" evidence="3">
    <location>
        <begin position="33"/>
        <end position="278"/>
    </location>
</feature>
<sequence>MAARLKTRLSAGAALVTGIGLMGVATALPAQAETTVSYTCTVPGPEVPTSEDITVTFDTNAPATVAPGNTLSVDSVTGAATIPLLGASTPSEGAEVTVPVTAPVRTGGTTIGTVDTTLTSEGFTVGESEVQVSMASHEARSIVVPVEAAGQTFEVLVPESFEATLSGFSQGGPVTVPCSTDETDKVIDTVTVTSPEMAEEPDDAEDTAEIHDPADAQPPAGDVPADQPTVPQVVQTDGLTPQMLRQQDNTLGYALGGLLLAGAGAGTVLVVRRRSTQH</sequence>
<evidence type="ECO:0008006" key="6">
    <source>
        <dbReference type="Google" id="ProtNLM"/>
    </source>
</evidence>
<keyword evidence="2" id="KW-0812">Transmembrane</keyword>
<feature type="compositionally biased region" description="Acidic residues" evidence="1">
    <location>
        <begin position="197"/>
        <end position="207"/>
    </location>
</feature>
<dbReference type="Proteomes" id="UP001382727">
    <property type="component" value="Chromosome"/>
</dbReference>
<feature type="signal peptide" evidence="3">
    <location>
        <begin position="1"/>
        <end position="32"/>
    </location>
</feature>
<dbReference type="EMBL" id="CP144913">
    <property type="protein sequence ID" value="WXB75817.1"/>
    <property type="molecule type" value="Genomic_DNA"/>
</dbReference>
<keyword evidence="2" id="KW-0472">Membrane</keyword>
<evidence type="ECO:0000256" key="3">
    <source>
        <dbReference type="SAM" id="SignalP"/>
    </source>
</evidence>
<feature type="region of interest" description="Disordered" evidence="1">
    <location>
        <begin position="194"/>
        <end position="230"/>
    </location>
</feature>
<protein>
    <recommendedName>
        <fullName evidence="6">LPXTG cell wall anchor domain-containing protein</fullName>
    </recommendedName>
</protein>
<evidence type="ECO:0000256" key="1">
    <source>
        <dbReference type="SAM" id="MobiDB-lite"/>
    </source>
</evidence>
<name>A0ABZ2MFM0_9MICO</name>
<keyword evidence="3" id="KW-0732">Signal</keyword>
<gene>
    <name evidence="4" type="ORF">V1351_12785</name>
</gene>
<proteinExistence type="predicted"/>
<organism evidence="4 5">
    <name type="scientific">Janibacter alittae</name>
    <dbReference type="NCBI Taxonomy" id="3115209"/>
    <lineage>
        <taxon>Bacteria</taxon>
        <taxon>Bacillati</taxon>
        <taxon>Actinomycetota</taxon>
        <taxon>Actinomycetes</taxon>
        <taxon>Micrococcales</taxon>
        <taxon>Intrasporangiaceae</taxon>
        <taxon>Janibacter</taxon>
    </lineage>
</organism>
<evidence type="ECO:0000313" key="5">
    <source>
        <dbReference type="Proteomes" id="UP001382727"/>
    </source>
</evidence>
<evidence type="ECO:0000256" key="2">
    <source>
        <dbReference type="SAM" id="Phobius"/>
    </source>
</evidence>
<keyword evidence="5" id="KW-1185">Reference proteome</keyword>
<keyword evidence="2" id="KW-1133">Transmembrane helix</keyword>
<accession>A0ABZ2MFM0</accession>
<dbReference type="RefSeq" id="WP_338748588.1">
    <property type="nucleotide sequence ID" value="NZ_CP144913.1"/>
</dbReference>
<evidence type="ECO:0000313" key="4">
    <source>
        <dbReference type="EMBL" id="WXB75817.1"/>
    </source>
</evidence>